<feature type="domain" description="TSCPD" evidence="6">
    <location>
        <begin position="4"/>
        <end position="80"/>
    </location>
</feature>
<evidence type="ECO:0000256" key="5">
    <source>
        <dbReference type="ARBA" id="ARBA00047754"/>
    </source>
</evidence>
<evidence type="ECO:0000259" key="6">
    <source>
        <dbReference type="Pfam" id="PF12637"/>
    </source>
</evidence>
<comment type="catalytic activity">
    <reaction evidence="5">
        <text>a 2'-deoxyribonucleoside 5'-diphosphate + [thioredoxin]-disulfide + H2O = a ribonucleoside 5'-diphosphate + [thioredoxin]-dithiol</text>
        <dbReference type="Rhea" id="RHEA:23252"/>
        <dbReference type="Rhea" id="RHEA-COMP:10698"/>
        <dbReference type="Rhea" id="RHEA-COMP:10700"/>
        <dbReference type="ChEBI" id="CHEBI:15377"/>
        <dbReference type="ChEBI" id="CHEBI:29950"/>
        <dbReference type="ChEBI" id="CHEBI:50058"/>
        <dbReference type="ChEBI" id="CHEBI:57930"/>
        <dbReference type="ChEBI" id="CHEBI:73316"/>
        <dbReference type="EC" id="1.17.4.1"/>
    </reaction>
</comment>
<dbReference type="InterPro" id="IPR024434">
    <property type="entry name" value="TSCPD_dom"/>
</dbReference>
<evidence type="ECO:0000313" key="8">
    <source>
        <dbReference type="Proteomes" id="UP000617951"/>
    </source>
</evidence>
<dbReference type="Proteomes" id="UP000617951">
    <property type="component" value="Unassembled WGS sequence"/>
</dbReference>
<evidence type="ECO:0000313" key="7">
    <source>
        <dbReference type="EMBL" id="MBC8538149.1"/>
    </source>
</evidence>
<reference evidence="7" key="1">
    <citation type="submission" date="2020-08" db="EMBL/GenBank/DDBJ databases">
        <title>Genome public.</title>
        <authorList>
            <person name="Liu C."/>
            <person name="Sun Q."/>
        </authorList>
    </citation>
    <scope>NUCLEOTIDE SEQUENCE</scope>
    <source>
        <strain evidence="7">NSJ-63</strain>
    </source>
</reference>
<comment type="similarity">
    <text evidence="1">Belongs to the ribonucleoside diphosphate reductase class-2 family.</text>
</comment>
<evidence type="ECO:0000256" key="4">
    <source>
        <dbReference type="ARBA" id="ARBA00022741"/>
    </source>
</evidence>
<keyword evidence="3" id="KW-0237">DNA synthesis</keyword>
<dbReference type="Pfam" id="PF12637">
    <property type="entry name" value="TSCPD"/>
    <property type="match status" value="1"/>
</dbReference>
<keyword evidence="4" id="KW-0547">Nucleotide-binding</keyword>
<dbReference type="EC" id="1.17.4.1" evidence="2"/>
<dbReference type="GO" id="GO:0000166">
    <property type="term" value="F:nucleotide binding"/>
    <property type="evidence" value="ECO:0007669"/>
    <property type="project" value="UniProtKB-KW"/>
</dbReference>
<name>A0A926DI14_9FIRM</name>
<gene>
    <name evidence="7" type="ORF">H8693_04295</name>
</gene>
<evidence type="ECO:0000256" key="2">
    <source>
        <dbReference type="ARBA" id="ARBA00012274"/>
    </source>
</evidence>
<dbReference type="InterPro" id="IPR023806">
    <property type="entry name" value="CHP03905"/>
</dbReference>
<keyword evidence="8" id="KW-1185">Reference proteome</keyword>
<comment type="caution">
    <text evidence="7">The sequence shown here is derived from an EMBL/GenBank/DDBJ whole genome shotgun (WGS) entry which is preliminary data.</text>
</comment>
<dbReference type="GO" id="GO:0004748">
    <property type="term" value="F:ribonucleoside-diphosphate reductase activity, thioredoxin disulfide as acceptor"/>
    <property type="evidence" value="ECO:0007669"/>
    <property type="project" value="UniProtKB-EC"/>
</dbReference>
<accession>A0A926DI14</accession>
<dbReference type="NCBIfam" id="TIGR03905">
    <property type="entry name" value="TIGR03905_4_Cys"/>
    <property type="match status" value="1"/>
</dbReference>
<evidence type="ECO:0000256" key="1">
    <source>
        <dbReference type="ARBA" id="ARBA00007405"/>
    </source>
</evidence>
<dbReference type="GO" id="GO:0071897">
    <property type="term" value="P:DNA biosynthetic process"/>
    <property type="evidence" value="ECO:0007669"/>
    <property type="project" value="UniProtKB-KW"/>
</dbReference>
<organism evidence="7 8">
    <name type="scientific">Guopingia tenuis</name>
    <dbReference type="NCBI Taxonomy" id="2763656"/>
    <lineage>
        <taxon>Bacteria</taxon>
        <taxon>Bacillati</taxon>
        <taxon>Bacillota</taxon>
        <taxon>Clostridia</taxon>
        <taxon>Christensenellales</taxon>
        <taxon>Christensenellaceae</taxon>
        <taxon>Guopingia</taxon>
    </lineage>
</organism>
<dbReference type="AlphaFoldDB" id="A0A926DI14"/>
<dbReference type="EMBL" id="JACRSS010000001">
    <property type="protein sequence ID" value="MBC8538149.1"/>
    <property type="molecule type" value="Genomic_DNA"/>
</dbReference>
<protein>
    <recommendedName>
        <fullName evidence="2">ribonucleoside-diphosphate reductase</fullName>
        <ecNumber evidence="2">1.17.4.1</ecNumber>
    </recommendedName>
</protein>
<evidence type="ECO:0000256" key="3">
    <source>
        <dbReference type="ARBA" id="ARBA00022634"/>
    </source>
</evidence>
<proteinExistence type="inferred from homology"/>
<dbReference type="RefSeq" id="WP_249279926.1">
    <property type="nucleotide sequence ID" value="NZ_JACRSS010000001.1"/>
</dbReference>
<sequence>MKYTYRTKGTCSTQIDLELEGNVVRNVHYTGGCDGNLKSVAKLVEGMKAEDVIEKLEGITCGWKGTSCGDQLARALRQALSEEKK</sequence>